<dbReference type="RefSeq" id="WP_007203670.1">
    <property type="nucleotide sequence ID" value="NZ_AKKV01000042.1"/>
</dbReference>
<sequence length="268" mass="31077">MNITELFKRMGQRFFALRVYDLSAQMAYYFLLSIFPFLLVIYTLLAYVPVRHHPILELAKPYAPAATYHLIDKTLHYTVSTQRGNILSFSLIIMLWLSSMGFQSFKRIVNDAYYIKKRENMLKRIFEGLLLTIGFMVAIALSIFLPVVQRIMHRYFNEIFANQSFHSLWIAVQWGMGSLFLLFFFTMVYYFTPNVSVRLRQVMPGALFSMIGWQAVSLGFAAYVKLNNYAALYGQLGGIVVLMIWFYMSAMVLIIGALLNSELHPLQE</sequence>
<dbReference type="Proteomes" id="UP000004080">
    <property type="component" value="Unassembled WGS sequence"/>
</dbReference>
<feature type="transmembrane region" description="Helical" evidence="6">
    <location>
        <begin position="86"/>
        <end position="105"/>
    </location>
</feature>
<evidence type="ECO:0000256" key="2">
    <source>
        <dbReference type="ARBA" id="ARBA00022475"/>
    </source>
</evidence>
<dbReference type="PIRSF" id="PIRSF035875">
    <property type="entry name" value="RNase_BN"/>
    <property type="match status" value="1"/>
</dbReference>
<dbReference type="STRING" id="1196324.A374_18004"/>
<evidence type="ECO:0000313" key="7">
    <source>
        <dbReference type="EMBL" id="EIT83954.1"/>
    </source>
</evidence>
<keyword evidence="2" id="KW-1003">Cell membrane</keyword>
<feature type="transmembrane region" description="Helical" evidence="6">
    <location>
        <begin position="27"/>
        <end position="48"/>
    </location>
</feature>
<dbReference type="PANTHER" id="PTHR30213:SF0">
    <property type="entry name" value="UPF0761 MEMBRANE PROTEIN YIHY"/>
    <property type="match status" value="1"/>
</dbReference>
<dbReference type="EMBL" id="AKKV01000042">
    <property type="protein sequence ID" value="EIT83954.1"/>
    <property type="molecule type" value="Genomic_DNA"/>
</dbReference>
<comment type="subcellular location">
    <subcellularLocation>
        <location evidence="1">Cell membrane</location>
        <topology evidence="1">Multi-pass membrane protein</topology>
    </subcellularLocation>
</comment>
<accession>I8AF40</accession>
<evidence type="ECO:0000256" key="5">
    <source>
        <dbReference type="ARBA" id="ARBA00023136"/>
    </source>
</evidence>
<dbReference type="GO" id="GO:0005886">
    <property type="term" value="C:plasma membrane"/>
    <property type="evidence" value="ECO:0007669"/>
    <property type="project" value="UniProtKB-SubCell"/>
</dbReference>
<dbReference type="NCBIfam" id="TIGR00765">
    <property type="entry name" value="yihY_not_rbn"/>
    <property type="match status" value="1"/>
</dbReference>
<keyword evidence="4 6" id="KW-1133">Transmembrane helix</keyword>
<comment type="caution">
    <text evidence="7">The sequence shown here is derived from an EMBL/GenBank/DDBJ whole genome shotgun (WGS) entry which is preliminary data.</text>
</comment>
<proteinExistence type="predicted"/>
<dbReference type="PANTHER" id="PTHR30213">
    <property type="entry name" value="INNER MEMBRANE PROTEIN YHJD"/>
    <property type="match status" value="1"/>
</dbReference>
<evidence type="ECO:0000256" key="1">
    <source>
        <dbReference type="ARBA" id="ARBA00004651"/>
    </source>
</evidence>
<reference evidence="7 8" key="1">
    <citation type="journal article" date="2012" name="J. Bacteriol.">
        <title>Genome of Bacillus macauensis ZFHKF-1, a Long-Chain-Forming Bacterium.</title>
        <authorList>
            <person name="Cai L."/>
            <person name="Zhang T."/>
        </authorList>
    </citation>
    <scope>NUCLEOTIDE SEQUENCE [LARGE SCALE GENOMIC DNA]</scope>
    <source>
        <strain evidence="7 8">ZFHKF-1</strain>
    </source>
</reference>
<feature type="transmembrane region" description="Helical" evidence="6">
    <location>
        <begin position="202"/>
        <end position="224"/>
    </location>
</feature>
<gene>
    <name evidence="7" type="ORF">A374_18004</name>
</gene>
<evidence type="ECO:0000256" key="3">
    <source>
        <dbReference type="ARBA" id="ARBA00022692"/>
    </source>
</evidence>
<keyword evidence="5 6" id="KW-0472">Membrane</keyword>
<feature type="transmembrane region" description="Helical" evidence="6">
    <location>
        <begin position="125"/>
        <end position="148"/>
    </location>
</feature>
<name>I8AF40_9BACL</name>
<feature type="transmembrane region" description="Helical" evidence="6">
    <location>
        <begin position="236"/>
        <end position="259"/>
    </location>
</feature>
<keyword evidence="8" id="KW-1185">Reference proteome</keyword>
<evidence type="ECO:0000256" key="6">
    <source>
        <dbReference type="SAM" id="Phobius"/>
    </source>
</evidence>
<evidence type="ECO:0000313" key="8">
    <source>
        <dbReference type="Proteomes" id="UP000004080"/>
    </source>
</evidence>
<protein>
    <submittedName>
        <fullName evidence="7">Ribonuclease BN</fullName>
    </submittedName>
</protein>
<dbReference type="eggNOG" id="COG1295">
    <property type="taxonomic scope" value="Bacteria"/>
</dbReference>
<dbReference type="InterPro" id="IPR017039">
    <property type="entry name" value="Virul_fac_BrkB"/>
</dbReference>
<dbReference type="AlphaFoldDB" id="I8AF40"/>
<dbReference type="PATRIC" id="fig|1196324.3.peg.3674"/>
<evidence type="ECO:0000256" key="4">
    <source>
        <dbReference type="ARBA" id="ARBA00022989"/>
    </source>
</evidence>
<dbReference type="Pfam" id="PF03631">
    <property type="entry name" value="Virul_fac_BrkB"/>
    <property type="match status" value="1"/>
</dbReference>
<organism evidence="7 8">
    <name type="scientific">Fictibacillus macauensis ZFHKF-1</name>
    <dbReference type="NCBI Taxonomy" id="1196324"/>
    <lineage>
        <taxon>Bacteria</taxon>
        <taxon>Bacillati</taxon>
        <taxon>Bacillota</taxon>
        <taxon>Bacilli</taxon>
        <taxon>Bacillales</taxon>
        <taxon>Fictibacillaceae</taxon>
        <taxon>Fictibacillus</taxon>
    </lineage>
</organism>
<feature type="transmembrane region" description="Helical" evidence="6">
    <location>
        <begin position="168"/>
        <end position="190"/>
    </location>
</feature>
<keyword evidence="3 6" id="KW-0812">Transmembrane</keyword>